<evidence type="ECO:0000256" key="6">
    <source>
        <dbReference type="SAM" id="MobiDB-lite"/>
    </source>
</evidence>
<keyword evidence="4 7" id="KW-1133">Transmembrane helix</keyword>
<dbReference type="Gene3D" id="1.20.1250.20">
    <property type="entry name" value="MFS general substrate transporter like domains"/>
    <property type="match status" value="3"/>
</dbReference>
<feature type="transmembrane region" description="Helical" evidence="7">
    <location>
        <begin position="105"/>
        <end position="124"/>
    </location>
</feature>
<feature type="transmembrane region" description="Helical" evidence="7">
    <location>
        <begin position="508"/>
        <end position="533"/>
    </location>
</feature>
<dbReference type="InterPro" id="IPR024989">
    <property type="entry name" value="MFS_assoc_dom"/>
</dbReference>
<comment type="similarity">
    <text evidence="2">Belongs to the major facilitator superfamily. MFSD6 family.</text>
</comment>
<accession>A0A8T0E9H5</accession>
<dbReference type="PANTHER" id="PTHR16172:SF30">
    <property type="entry name" value="SUGAR BABY, ISOFORM C"/>
    <property type="match status" value="1"/>
</dbReference>
<dbReference type="AlphaFoldDB" id="A0A8T0E9H5"/>
<reference evidence="9" key="2">
    <citation type="submission" date="2020-06" db="EMBL/GenBank/DDBJ databases">
        <authorList>
            <person name="Sheffer M."/>
        </authorList>
    </citation>
    <scope>NUCLEOTIDE SEQUENCE</scope>
</reference>
<evidence type="ECO:0000256" key="4">
    <source>
        <dbReference type="ARBA" id="ARBA00022989"/>
    </source>
</evidence>
<feature type="transmembrane region" description="Helical" evidence="7">
    <location>
        <begin position="74"/>
        <end position="93"/>
    </location>
</feature>
<reference evidence="9" key="1">
    <citation type="journal article" date="2020" name="bioRxiv">
        <title>Chromosome-level reference genome of the European wasp spider Argiope bruennichi: a resource for studies on range expansion and evolutionary adaptation.</title>
        <authorList>
            <person name="Sheffer M.M."/>
            <person name="Hoppe A."/>
            <person name="Krehenwinkel H."/>
            <person name="Uhl G."/>
            <person name="Kuss A.W."/>
            <person name="Jensen L."/>
            <person name="Jensen C."/>
            <person name="Gillespie R.G."/>
            <person name="Hoff K.J."/>
            <person name="Prost S."/>
        </authorList>
    </citation>
    <scope>NUCLEOTIDE SEQUENCE</scope>
</reference>
<evidence type="ECO:0000259" key="8">
    <source>
        <dbReference type="Pfam" id="PF12832"/>
    </source>
</evidence>
<feature type="transmembrane region" description="Helical" evidence="7">
    <location>
        <begin position="314"/>
        <end position="331"/>
    </location>
</feature>
<feature type="transmembrane region" description="Helical" evidence="7">
    <location>
        <begin position="337"/>
        <end position="355"/>
    </location>
</feature>
<keyword evidence="10" id="KW-1185">Reference proteome</keyword>
<evidence type="ECO:0000313" key="10">
    <source>
        <dbReference type="Proteomes" id="UP000807504"/>
    </source>
</evidence>
<feature type="transmembrane region" description="Helical" evidence="7">
    <location>
        <begin position="382"/>
        <end position="403"/>
    </location>
</feature>
<keyword evidence="3 7" id="KW-0812">Transmembrane</keyword>
<name>A0A8T0E9H5_ARGBR</name>
<organism evidence="9 10">
    <name type="scientific">Argiope bruennichi</name>
    <name type="common">Wasp spider</name>
    <name type="synonym">Aranea bruennichi</name>
    <dbReference type="NCBI Taxonomy" id="94029"/>
    <lineage>
        <taxon>Eukaryota</taxon>
        <taxon>Metazoa</taxon>
        <taxon>Ecdysozoa</taxon>
        <taxon>Arthropoda</taxon>
        <taxon>Chelicerata</taxon>
        <taxon>Arachnida</taxon>
        <taxon>Araneae</taxon>
        <taxon>Araneomorphae</taxon>
        <taxon>Entelegynae</taxon>
        <taxon>Araneoidea</taxon>
        <taxon>Araneidae</taxon>
        <taxon>Argiope</taxon>
    </lineage>
</organism>
<dbReference type="SUPFAM" id="SSF103473">
    <property type="entry name" value="MFS general substrate transporter"/>
    <property type="match status" value="1"/>
</dbReference>
<feature type="transmembrane region" description="Helical" evidence="7">
    <location>
        <begin position="539"/>
        <end position="560"/>
    </location>
</feature>
<evidence type="ECO:0000256" key="2">
    <source>
        <dbReference type="ARBA" id="ARBA00005241"/>
    </source>
</evidence>
<feature type="transmembrane region" description="Helical" evidence="7">
    <location>
        <begin position="477"/>
        <end position="496"/>
    </location>
</feature>
<feature type="transmembrane region" description="Helical" evidence="7">
    <location>
        <begin position="446"/>
        <end position="465"/>
    </location>
</feature>
<feature type="transmembrane region" description="Helical" evidence="7">
    <location>
        <begin position="273"/>
        <end position="293"/>
    </location>
</feature>
<keyword evidence="5 7" id="KW-0472">Membrane</keyword>
<gene>
    <name evidence="9" type="ORF">HNY73_020094</name>
</gene>
<dbReference type="InterPro" id="IPR036259">
    <property type="entry name" value="MFS_trans_sf"/>
</dbReference>
<sequence length="574" mass="64426">MASKKNADNVEVYTVSTPESSPQKKAENQQKFWHVDKEMIRFKLHYFLFIGAFGICLPYITIFAQVRIGISNSALAAILTAQRCIFIFTKVAIGYIADYFNKLKATICILQLITIIFYLSLLVVPKIENEEEITTFHKVVSNGTYFELFNNSNIYVECEVIQNNNSESIEMVYQNHTINNEFHSTSLAHISNILKNCLGNNKMVSENTSNDFNELDLEKIMNAISLKPTSYSCKLCCKNTGECRTINFKNPKTRKMEISSESGHINNFQTYQFWLYAILSTIAMACSNGLFTLTDTACCETVQKTGAQFGRQRLWGAIGWGLMSPIGGLINDYTGDFAASWIMTAVMSFISLLNMTKLKMAKPQFSENLMKDVGAVLASKEFLVFTFCVLLNGVGTGIIWFYHVLFLTDIGGSRFLVGMVMFIQSFVGGIPFMFFSEWIIKKIGHYNCLILSLIAYCIRFFWYSRLYNPWLDLPAEIFHGFSYGLFYTNLASFAKLSAKPGTEATTQAILFTAHEGVGIGIGCIVAGVLFDVVGGRRTFLYMSIYSGCSIIVSIVLHFLVRQKGAITVTPATNT</sequence>
<evidence type="ECO:0000313" key="9">
    <source>
        <dbReference type="EMBL" id="KAF8767101.1"/>
    </source>
</evidence>
<feature type="transmembrane region" description="Helical" evidence="7">
    <location>
        <begin position="46"/>
        <end position="68"/>
    </location>
</feature>
<dbReference type="PANTHER" id="PTHR16172">
    <property type="entry name" value="MAJOR FACILITATOR SUPERFAMILY DOMAIN-CONTAINING PROTEIN 6-LIKE"/>
    <property type="match status" value="1"/>
</dbReference>
<evidence type="ECO:0000256" key="1">
    <source>
        <dbReference type="ARBA" id="ARBA00004141"/>
    </source>
</evidence>
<comment type="subcellular location">
    <subcellularLocation>
        <location evidence="1">Membrane</location>
        <topology evidence="1">Multi-pass membrane protein</topology>
    </subcellularLocation>
</comment>
<evidence type="ECO:0000256" key="3">
    <source>
        <dbReference type="ARBA" id="ARBA00022692"/>
    </source>
</evidence>
<dbReference type="InterPro" id="IPR051717">
    <property type="entry name" value="MFS_MFSD6"/>
</dbReference>
<feature type="transmembrane region" description="Helical" evidence="7">
    <location>
        <begin position="415"/>
        <end position="434"/>
    </location>
</feature>
<proteinExistence type="inferred from homology"/>
<dbReference type="Proteomes" id="UP000807504">
    <property type="component" value="Unassembled WGS sequence"/>
</dbReference>
<dbReference type="GO" id="GO:0016020">
    <property type="term" value="C:membrane"/>
    <property type="evidence" value="ECO:0007669"/>
    <property type="project" value="UniProtKB-SubCell"/>
</dbReference>
<dbReference type="Pfam" id="PF12832">
    <property type="entry name" value="MFS_1_like"/>
    <property type="match status" value="1"/>
</dbReference>
<dbReference type="EMBL" id="JABXBU010002230">
    <property type="protein sequence ID" value="KAF8767101.1"/>
    <property type="molecule type" value="Genomic_DNA"/>
</dbReference>
<evidence type="ECO:0000256" key="7">
    <source>
        <dbReference type="SAM" id="Phobius"/>
    </source>
</evidence>
<protein>
    <submittedName>
        <fullName evidence="9">Major facilitator superfamily like protein</fullName>
    </submittedName>
</protein>
<comment type="caution">
    <text evidence="9">The sequence shown here is derived from an EMBL/GenBank/DDBJ whole genome shotgun (WGS) entry which is preliminary data.</text>
</comment>
<feature type="domain" description="Major facilitator superfamily associated" evidence="8">
    <location>
        <begin position="40"/>
        <end position="540"/>
    </location>
</feature>
<feature type="region of interest" description="Disordered" evidence="6">
    <location>
        <begin position="1"/>
        <end position="25"/>
    </location>
</feature>
<evidence type="ECO:0000256" key="5">
    <source>
        <dbReference type="ARBA" id="ARBA00023136"/>
    </source>
</evidence>